<proteinExistence type="inferred from homology"/>
<keyword evidence="4" id="KW-0539">Nucleus</keyword>
<comment type="subcellular location">
    <subcellularLocation>
        <location evidence="1">Nucleus</location>
    </subcellularLocation>
</comment>
<dbReference type="EMBL" id="GGEC01018453">
    <property type="protein sequence ID" value="MBW98936.1"/>
    <property type="molecule type" value="Transcribed_RNA"/>
</dbReference>
<keyword evidence="3" id="KW-0804">Transcription</keyword>
<evidence type="ECO:0000256" key="3">
    <source>
        <dbReference type="ARBA" id="ARBA00023163"/>
    </source>
</evidence>
<dbReference type="AlphaFoldDB" id="A0A2P2JZN7"/>
<dbReference type="Pfam" id="PF03514">
    <property type="entry name" value="GRAS"/>
    <property type="match status" value="1"/>
</dbReference>
<name>A0A2P2JZN7_RHIMU</name>
<feature type="region of interest" description="SAW" evidence="5">
    <location>
        <begin position="548"/>
        <end position="625"/>
    </location>
</feature>
<comment type="caution">
    <text evidence="5">Lacks conserved residue(s) required for the propagation of feature annotation.</text>
</comment>
<reference evidence="7" key="1">
    <citation type="submission" date="2018-02" db="EMBL/GenBank/DDBJ databases">
        <title>Rhizophora mucronata_Transcriptome.</title>
        <authorList>
            <person name="Meera S.P."/>
            <person name="Sreeshan A."/>
            <person name="Augustine A."/>
        </authorList>
    </citation>
    <scope>NUCLEOTIDE SEQUENCE</scope>
    <source>
        <tissue evidence="7">Leaf</tissue>
    </source>
</reference>
<feature type="short sequence motif" description="VHIID" evidence="5">
    <location>
        <begin position="360"/>
        <end position="364"/>
    </location>
</feature>
<evidence type="ECO:0000313" key="7">
    <source>
        <dbReference type="EMBL" id="MBW98936.1"/>
    </source>
</evidence>
<evidence type="ECO:0000256" key="5">
    <source>
        <dbReference type="PROSITE-ProRule" id="PRU01191"/>
    </source>
</evidence>
<accession>A0A2P2JZN7</accession>
<dbReference type="PROSITE" id="PS50985">
    <property type="entry name" value="GRAS"/>
    <property type="match status" value="1"/>
</dbReference>
<protein>
    <submittedName>
        <fullName evidence="7">GRAS15 protein</fullName>
    </submittedName>
</protein>
<evidence type="ECO:0000256" key="6">
    <source>
        <dbReference type="SAM" id="MobiDB-lite"/>
    </source>
</evidence>
<evidence type="ECO:0000256" key="1">
    <source>
        <dbReference type="ARBA" id="ARBA00004123"/>
    </source>
</evidence>
<keyword evidence="2" id="KW-0805">Transcription regulation</keyword>
<evidence type="ECO:0000256" key="2">
    <source>
        <dbReference type="ARBA" id="ARBA00023015"/>
    </source>
</evidence>
<comment type="similarity">
    <text evidence="5">Belongs to the GRAS family.</text>
</comment>
<dbReference type="InterPro" id="IPR005202">
    <property type="entry name" value="TF_GRAS"/>
</dbReference>
<evidence type="ECO:0000256" key="4">
    <source>
        <dbReference type="ARBA" id="ARBA00023242"/>
    </source>
</evidence>
<dbReference type="PANTHER" id="PTHR31636">
    <property type="entry name" value="OSJNBA0084A10.13 PROTEIN-RELATED"/>
    <property type="match status" value="1"/>
</dbReference>
<dbReference type="GO" id="GO:0005634">
    <property type="term" value="C:nucleus"/>
    <property type="evidence" value="ECO:0007669"/>
    <property type="project" value="UniProtKB-SubCell"/>
</dbReference>
<organism evidence="7">
    <name type="scientific">Rhizophora mucronata</name>
    <name type="common">Asiatic mangrove</name>
    <dbReference type="NCBI Taxonomy" id="61149"/>
    <lineage>
        <taxon>Eukaryota</taxon>
        <taxon>Viridiplantae</taxon>
        <taxon>Streptophyta</taxon>
        <taxon>Embryophyta</taxon>
        <taxon>Tracheophyta</taxon>
        <taxon>Spermatophyta</taxon>
        <taxon>Magnoliopsida</taxon>
        <taxon>eudicotyledons</taxon>
        <taxon>Gunneridae</taxon>
        <taxon>Pentapetalae</taxon>
        <taxon>rosids</taxon>
        <taxon>fabids</taxon>
        <taxon>Malpighiales</taxon>
        <taxon>Rhizophoraceae</taxon>
        <taxon>Rhizophora</taxon>
    </lineage>
</organism>
<sequence length="625" mass="68637">MASGFSGGGPDFCTGISGRSIANMNAGNNPSQSSYRSRVSHMFTDPSSHQIAQHRTAIPSSTPPAGLIGKRTLAEIQAHQQQPNLNPLLNGLLLRSVKPRMYQHTSPISPLSPIDFSANMSPELPALSQRYGVPLLQQLRPHPMNLGAGPAIHSTNQTLPGIPHMNSLQNQNRQESDKMMNCLQELEKQLLDDNDEEEGDAVSVITNTNSEWSETIQNLISCSSPKPIAPSPTSSSSSSSTSVTTPVPTCSRQTVLDAASAISDGKFDSASEILTRISQASNPRGTSEQRLMEYMLIALKSRVNSEENPPPVAKLYSKEHFGSTQLLYELCPCFKLGFMTANLAIVEATLDQQPNSCNGLHVIDFDIGQGGQYMNLLYLLSERQTSKPAIKLKITAVSDNGGDEKEMVKMVGDRLSHFAQRVGVSLDFNVLCCKLTDLSRDSLGCEADEPLAVNFAFKLYKMPDESVSTENPRDELLRRVKKLSPRVVTLVEREMNTNTAPFAARVNEACAYYGALFESVESTVQQRDNEDRVKVEEALGRKLANSVACEGRARLERCEVFGKWRARMRMAGFELKPLSPRVAESMKDRLSSSNRVCPGFTVKQEDGAVWFGWMGKTLTVASAWR</sequence>
<feature type="region of interest" description="Disordered" evidence="6">
    <location>
        <begin position="223"/>
        <end position="248"/>
    </location>
</feature>